<evidence type="ECO:0000313" key="3">
    <source>
        <dbReference type="Proteomes" id="UP000823388"/>
    </source>
</evidence>
<accession>A0A8T0MUR5</accession>
<sequence>MANPTTPSMNAMVDTITDAVESAIARSNAPGRPPRFMLQSAVRSALHDINDRRAPLRRFNGVRTNSGGYRSSPSSPSLQFAPGACPMHGAAMFIRRLGAPPSSLQRPPTPHPSALPMPLLTRPPPVQPAVARH</sequence>
<protein>
    <submittedName>
        <fullName evidence="2">Uncharacterized protein</fullName>
    </submittedName>
</protein>
<evidence type="ECO:0000256" key="1">
    <source>
        <dbReference type="SAM" id="MobiDB-lite"/>
    </source>
</evidence>
<dbReference type="Proteomes" id="UP000823388">
    <property type="component" value="Chromosome 9N"/>
</dbReference>
<dbReference type="EMBL" id="CM029054">
    <property type="protein sequence ID" value="KAG2539189.1"/>
    <property type="molecule type" value="Genomic_DNA"/>
</dbReference>
<proteinExistence type="predicted"/>
<name>A0A8T0MUR5_PANVG</name>
<feature type="compositionally biased region" description="Pro residues" evidence="1">
    <location>
        <begin position="107"/>
        <end position="127"/>
    </location>
</feature>
<organism evidence="2 3">
    <name type="scientific">Panicum virgatum</name>
    <name type="common">Blackwell switchgrass</name>
    <dbReference type="NCBI Taxonomy" id="38727"/>
    <lineage>
        <taxon>Eukaryota</taxon>
        <taxon>Viridiplantae</taxon>
        <taxon>Streptophyta</taxon>
        <taxon>Embryophyta</taxon>
        <taxon>Tracheophyta</taxon>
        <taxon>Spermatophyta</taxon>
        <taxon>Magnoliopsida</taxon>
        <taxon>Liliopsida</taxon>
        <taxon>Poales</taxon>
        <taxon>Poaceae</taxon>
        <taxon>PACMAD clade</taxon>
        <taxon>Panicoideae</taxon>
        <taxon>Panicodae</taxon>
        <taxon>Paniceae</taxon>
        <taxon>Panicinae</taxon>
        <taxon>Panicum</taxon>
        <taxon>Panicum sect. Hiantes</taxon>
    </lineage>
</organism>
<reference evidence="2 3" key="1">
    <citation type="submission" date="2020-05" db="EMBL/GenBank/DDBJ databases">
        <title>WGS assembly of Panicum virgatum.</title>
        <authorList>
            <person name="Lovell J.T."/>
            <person name="Jenkins J."/>
            <person name="Shu S."/>
            <person name="Juenger T.E."/>
            <person name="Schmutz J."/>
        </authorList>
    </citation>
    <scope>NUCLEOTIDE SEQUENCE [LARGE SCALE GENOMIC DNA]</scope>
    <source>
        <strain evidence="3">cv. AP13</strain>
    </source>
</reference>
<keyword evidence="3" id="KW-1185">Reference proteome</keyword>
<gene>
    <name evidence="2" type="ORF">PVAP13_9NG454314</name>
</gene>
<dbReference type="AlphaFoldDB" id="A0A8T0MUR5"/>
<evidence type="ECO:0000313" key="2">
    <source>
        <dbReference type="EMBL" id="KAG2539189.1"/>
    </source>
</evidence>
<feature type="region of interest" description="Disordered" evidence="1">
    <location>
        <begin position="97"/>
        <end position="133"/>
    </location>
</feature>
<comment type="caution">
    <text evidence="2">The sequence shown here is derived from an EMBL/GenBank/DDBJ whole genome shotgun (WGS) entry which is preliminary data.</text>
</comment>